<evidence type="ECO:0000313" key="2">
    <source>
        <dbReference type="Proteomes" id="UP000562492"/>
    </source>
</evidence>
<dbReference type="RefSeq" id="WP_184708978.1">
    <property type="nucleotide sequence ID" value="NZ_JACHKZ010000015.1"/>
</dbReference>
<proteinExistence type="predicted"/>
<comment type="caution">
    <text evidence="1">The sequence shown here is derived from an EMBL/GenBank/DDBJ whole genome shotgun (WGS) entry which is preliminary data.</text>
</comment>
<dbReference type="Proteomes" id="UP000562492">
    <property type="component" value="Unassembled WGS sequence"/>
</dbReference>
<organism evidence="1 2">
    <name type="scientific">Comamonas odontotermitis</name>
    <dbReference type="NCBI Taxonomy" id="379895"/>
    <lineage>
        <taxon>Bacteria</taxon>
        <taxon>Pseudomonadati</taxon>
        <taxon>Pseudomonadota</taxon>
        <taxon>Betaproteobacteria</taxon>
        <taxon>Burkholderiales</taxon>
        <taxon>Comamonadaceae</taxon>
        <taxon>Comamonas</taxon>
    </lineage>
</organism>
<accession>A0ABR6RH48</accession>
<dbReference type="EMBL" id="JACHKZ010000015">
    <property type="protein sequence ID" value="MBB6578478.1"/>
    <property type="molecule type" value="Genomic_DNA"/>
</dbReference>
<gene>
    <name evidence="1" type="ORF">HNP33_002560</name>
</gene>
<name>A0ABR6RH48_9BURK</name>
<evidence type="ECO:0000313" key="1">
    <source>
        <dbReference type="EMBL" id="MBB6578478.1"/>
    </source>
</evidence>
<protein>
    <recommendedName>
        <fullName evidence="3">Tip attachment protein J domain-containing protein</fullName>
    </recommendedName>
</protein>
<reference evidence="1 2" key="1">
    <citation type="submission" date="2020-08" db="EMBL/GenBank/DDBJ databases">
        <title>Functional genomics of gut bacteria from endangered species of beetles.</title>
        <authorList>
            <person name="Carlos-Shanley C."/>
        </authorList>
    </citation>
    <scope>NUCLEOTIDE SEQUENCE [LARGE SCALE GENOMIC DNA]</scope>
    <source>
        <strain evidence="1 2">S00124</strain>
    </source>
</reference>
<sequence length="631" mass="68774">MSDLPALPARLVFRRHTDDGLPARLVFGDSGEGGDNVTLHSSARLSGLRGFVRGRVGVRLGGGGRISGLRGYMSGRYDVNVERPLVGQTKQHVQAAAKAALQSSDRWQDSERAQVHVQQHQQQALRLSGLMTGRWQDSRQLTTAMAQRQQQALRLAAAMSEAFSDAGQLVISLASRTQAADRLAQLAEEAFEDAGQLRTVAGERIQQADRLRVLARHAGGSAVQLLLHHAERTQQATYPGLGVRPPFKPEGPKPCHPDLPALLCFELPATGTLPARLYFHCCDRQEPGGETIVVPVQKVYIVLNSIYMRRVRDNAVIPAYSFGMSLDVGSWTWSWQASLHSSALAQIQPEDGQPVEVVVAINSVPYRLLIDGFSRERTFASTRINVSGRGRSAVLDSPFSPALNYSVDSEMTARQLAEQVLTINGVPNGWGIDWQLNDWLVPAGAWSMQGSYIQALTDIASSVGGYLQPHNTDTTLRILPRYPSAPWRWGVVTPDYSLPSNAVSVEGIEWLQNAEYNRIFVSGEGVGVLGQVTRMGTAGDLVAPMVTHPLITHADAARQRGIAELAPSGRQQQIRLSLQILPQTGVIKPGSFVRYVLPSGAHLGLVRSTSVDWQGDAKLRQSITLEVPEFA</sequence>
<evidence type="ECO:0008006" key="3">
    <source>
        <dbReference type="Google" id="ProtNLM"/>
    </source>
</evidence>
<keyword evidence="2" id="KW-1185">Reference proteome</keyword>